<dbReference type="EMBL" id="JAYMGO010000022">
    <property type="protein sequence ID" value="KAL1252026.1"/>
    <property type="molecule type" value="Genomic_DNA"/>
</dbReference>
<organism evidence="2 3">
    <name type="scientific">Cirrhinus molitorella</name>
    <name type="common">mud carp</name>
    <dbReference type="NCBI Taxonomy" id="172907"/>
    <lineage>
        <taxon>Eukaryota</taxon>
        <taxon>Metazoa</taxon>
        <taxon>Chordata</taxon>
        <taxon>Craniata</taxon>
        <taxon>Vertebrata</taxon>
        <taxon>Euteleostomi</taxon>
        <taxon>Actinopterygii</taxon>
        <taxon>Neopterygii</taxon>
        <taxon>Teleostei</taxon>
        <taxon>Ostariophysi</taxon>
        <taxon>Cypriniformes</taxon>
        <taxon>Cyprinidae</taxon>
        <taxon>Labeoninae</taxon>
        <taxon>Labeonini</taxon>
        <taxon>Cirrhinus</taxon>
    </lineage>
</organism>
<keyword evidence="3" id="KW-1185">Reference proteome</keyword>
<proteinExistence type="predicted"/>
<comment type="caution">
    <text evidence="2">The sequence shown here is derived from an EMBL/GenBank/DDBJ whole genome shotgun (WGS) entry which is preliminary data.</text>
</comment>
<reference evidence="2 3" key="1">
    <citation type="submission" date="2023-09" db="EMBL/GenBank/DDBJ databases">
        <authorList>
            <person name="Wang M."/>
        </authorList>
    </citation>
    <scope>NUCLEOTIDE SEQUENCE [LARGE SCALE GENOMIC DNA]</scope>
    <source>
        <strain evidence="2">GT-2023</strain>
        <tissue evidence="2">Liver</tissue>
    </source>
</reference>
<feature type="region of interest" description="Disordered" evidence="1">
    <location>
        <begin position="1"/>
        <end position="58"/>
    </location>
</feature>
<protein>
    <submittedName>
        <fullName evidence="2">Uncharacterized protein</fullName>
    </submittedName>
</protein>
<evidence type="ECO:0000313" key="3">
    <source>
        <dbReference type="Proteomes" id="UP001558613"/>
    </source>
</evidence>
<evidence type="ECO:0000313" key="2">
    <source>
        <dbReference type="EMBL" id="KAL1252026.1"/>
    </source>
</evidence>
<sequence length="119" mass="13340">MSKHRGERASERESAVGGRVHDVTLQLSSARTAVVSPERSLKSDAPSETQRYPGDLHRYSPSACGRELSLFRLGSEPLLGLLPLPFFIPCPRRARRCKGGFARAENPRRTQERARLKTR</sequence>
<accession>A0ABR3LJ07</accession>
<dbReference type="Proteomes" id="UP001558613">
    <property type="component" value="Unassembled WGS sequence"/>
</dbReference>
<name>A0ABR3LJ07_9TELE</name>
<gene>
    <name evidence="2" type="ORF">QQF64_019822</name>
</gene>
<evidence type="ECO:0000256" key="1">
    <source>
        <dbReference type="SAM" id="MobiDB-lite"/>
    </source>
</evidence>
<feature type="compositionally biased region" description="Basic and acidic residues" evidence="1">
    <location>
        <begin position="7"/>
        <end position="22"/>
    </location>
</feature>